<feature type="region of interest" description="Disordered" evidence="2">
    <location>
        <begin position="1"/>
        <end position="46"/>
    </location>
</feature>
<feature type="coiled-coil region" evidence="1">
    <location>
        <begin position="65"/>
        <end position="120"/>
    </location>
</feature>
<keyword evidence="4" id="KW-1185">Reference proteome</keyword>
<accession>A0AAD1VNA0</accession>
<gene>
    <name evidence="3" type="ORF">PECUL_23A037699</name>
</gene>
<evidence type="ECO:0000256" key="2">
    <source>
        <dbReference type="SAM" id="MobiDB-lite"/>
    </source>
</evidence>
<evidence type="ECO:0000313" key="4">
    <source>
        <dbReference type="Proteomes" id="UP001295444"/>
    </source>
</evidence>
<organism evidence="3 4">
    <name type="scientific">Pelobates cultripes</name>
    <name type="common">Western spadefoot toad</name>
    <dbReference type="NCBI Taxonomy" id="61616"/>
    <lineage>
        <taxon>Eukaryota</taxon>
        <taxon>Metazoa</taxon>
        <taxon>Chordata</taxon>
        <taxon>Craniata</taxon>
        <taxon>Vertebrata</taxon>
        <taxon>Euteleostomi</taxon>
        <taxon>Amphibia</taxon>
        <taxon>Batrachia</taxon>
        <taxon>Anura</taxon>
        <taxon>Pelobatoidea</taxon>
        <taxon>Pelobatidae</taxon>
        <taxon>Pelobates</taxon>
    </lineage>
</organism>
<dbReference type="Proteomes" id="UP001295444">
    <property type="component" value="Chromosome 01"/>
</dbReference>
<protein>
    <submittedName>
        <fullName evidence="3">Uncharacterized protein</fullName>
    </submittedName>
</protein>
<evidence type="ECO:0000313" key="3">
    <source>
        <dbReference type="EMBL" id="CAH2222906.1"/>
    </source>
</evidence>
<reference evidence="3" key="1">
    <citation type="submission" date="2022-03" db="EMBL/GenBank/DDBJ databases">
        <authorList>
            <person name="Alioto T."/>
            <person name="Alioto T."/>
            <person name="Gomez Garrido J."/>
        </authorList>
    </citation>
    <scope>NUCLEOTIDE SEQUENCE</scope>
</reference>
<keyword evidence="1" id="KW-0175">Coiled coil</keyword>
<evidence type="ECO:0000256" key="1">
    <source>
        <dbReference type="SAM" id="Coils"/>
    </source>
</evidence>
<name>A0AAD1VNA0_PELCU</name>
<dbReference type="AlphaFoldDB" id="A0AAD1VNA0"/>
<proteinExistence type="predicted"/>
<sequence>MADFLPDSAQDSLSTSEDDDMGFVTMPNPPSRGKAVPTKQSNPPLATKADLANRSGLKAFFSSEVAVLKEDIRNLTGHMRATEEEVHDLRVKQDTSSSQIQELSSTCSQLNAKVGRLEDAMRQRNLKVRGIPDAINAAALPQYIRRLFSSTLTPKQAKGLSMEGIYCIPGDTRAATPATRDVILCFKSWSDKALQWRASLKGVTSKLRAVFVPYRWGHPKALIAEKDYHRFWLTSATEATSFL</sequence>
<dbReference type="EMBL" id="OW240912">
    <property type="protein sequence ID" value="CAH2222906.1"/>
    <property type="molecule type" value="Genomic_DNA"/>
</dbReference>